<evidence type="ECO:0000256" key="3">
    <source>
        <dbReference type="ARBA" id="ARBA00022448"/>
    </source>
</evidence>
<sequence length="551" mass="60198">MSNQKNDLAPTGRPVLDVRNLAVSLAGNPSAKVVSDVSFTVHPGETVCVVGESGSGKSVTAFSIMGLLSREALHCSGGRIELDGENVLEADMERLRALRATRMAMIFQEPMTALNPVETVGEQIDEVLRIHKRMGRKARREKVMEMLEAVHLPEPERIYNSYPHQLSGGQRQRVVICIALILEPRLLIADEPTTALDVTTQKQILLLIRELQEKHNTAVLFITHDFGVVADIADRVVVMNRGEVVEVGTREKILSAPDKDYTRMLVSSVPSLVPEAREANDGDIVLSVKGLGKVYAQKRFLGARREVAAAVDVDLTVRRGEILGVVGESGSGKSTVARCIVRLQDPTQGEVVVCGENIAAVRGSALLSVRKRIQMVFQDPFRSLNPRLTVGESIIEGLTNFGVARAQALRRAGELMGLVGLPADALKRYPHQFSGGQRQRICIARALALEPDVLVADEAVSALDVSVQAQVLELLDDIRRKTGVGVLFITHDLRVAAQICDTIMVMQKGKIVEFGPAADVLTSPKQPYTQLLLEAAPGRHWDFQNFRPLPL</sequence>
<evidence type="ECO:0000256" key="2">
    <source>
        <dbReference type="ARBA" id="ARBA00005417"/>
    </source>
</evidence>
<evidence type="ECO:0000259" key="10">
    <source>
        <dbReference type="PROSITE" id="PS50893"/>
    </source>
</evidence>
<dbReference type="GO" id="GO:0005524">
    <property type="term" value="F:ATP binding"/>
    <property type="evidence" value="ECO:0007669"/>
    <property type="project" value="UniProtKB-KW"/>
</dbReference>
<keyword evidence="6" id="KW-0547">Nucleotide-binding</keyword>
<dbReference type="Pfam" id="PF00005">
    <property type="entry name" value="ABC_tran"/>
    <property type="match status" value="2"/>
</dbReference>
<evidence type="ECO:0000256" key="5">
    <source>
        <dbReference type="ARBA" id="ARBA00022519"/>
    </source>
</evidence>
<keyword evidence="12" id="KW-1185">Reference proteome</keyword>
<keyword evidence="7 11" id="KW-0067">ATP-binding</keyword>
<dbReference type="NCBIfam" id="NF007739">
    <property type="entry name" value="PRK10419.1"/>
    <property type="match status" value="2"/>
</dbReference>
<dbReference type="InterPro" id="IPR003439">
    <property type="entry name" value="ABC_transporter-like_ATP-bd"/>
</dbReference>
<evidence type="ECO:0000313" key="12">
    <source>
        <dbReference type="Proteomes" id="UP000777661"/>
    </source>
</evidence>
<evidence type="ECO:0000256" key="7">
    <source>
        <dbReference type="ARBA" id="ARBA00022840"/>
    </source>
</evidence>
<dbReference type="EMBL" id="JAHSQO010000004">
    <property type="protein sequence ID" value="MBY8917603.1"/>
    <property type="molecule type" value="Genomic_DNA"/>
</dbReference>
<dbReference type="InterPro" id="IPR017871">
    <property type="entry name" value="ABC_transporter-like_CS"/>
</dbReference>
<organism evidence="11 12">
    <name type="scientific">Nitratireductor rhodophyticola</name>
    <dbReference type="NCBI Taxonomy" id="2854036"/>
    <lineage>
        <taxon>Bacteria</taxon>
        <taxon>Pseudomonadati</taxon>
        <taxon>Pseudomonadota</taxon>
        <taxon>Alphaproteobacteria</taxon>
        <taxon>Hyphomicrobiales</taxon>
        <taxon>Phyllobacteriaceae</taxon>
        <taxon>Nitratireductor</taxon>
    </lineage>
</organism>
<name>A0ABS7RDB8_9HYPH</name>
<evidence type="ECO:0000256" key="1">
    <source>
        <dbReference type="ARBA" id="ARBA00004417"/>
    </source>
</evidence>
<evidence type="ECO:0000313" key="11">
    <source>
        <dbReference type="EMBL" id="MBY8917603.1"/>
    </source>
</evidence>
<accession>A0ABS7RDB8</accession>
<proteinExistence type="inferred from homology"/>
<feature type="domain" description="ABC transporter" evidence="10">
    <location>
        <begin position="286"/>
        <end position="533"/>
    </location>
</feature>
<dbReference type="SUPFAM" id="SSF52540">
    <property type="entry name" value="P-loop containing nucleoside triphosphate hydrolases"/>
    <property type="match status" value="2"/>
</dbReference>
<dbReference type="InterPro" id="IPR013563">
    <property type="entry name" value="Oligopep_ABC_C"/>
</dbReference>
<gene>
    <name evidence="11" type="ORF">KVG22_13450</name>
</gene>
<comment type="subcellular location">
    <subcellularLocation>
        <location evidence="1">Cell inner membrane</location>
        <topology evidence="1">Peripheral membrane protein</topology>
    </subcellularLocation>
</comment>
<dbReference type="PANTHER" id="PTHR43297">
    <property type="entry name" value="OLIGOPEPTIDE TRANSPORT ATP-BINDING PROTEIN APPD"/>
    <property type="match status" value="1"/>
</dbReference>
<dbReference type="PROSITE" id="PS50893">
    <property type="entry name" value="ABC_TRANSPORTER_2"/>
    <property type="match status" value="2"/>
</dbReference>
<dbReference type="CDD" id="cd03257">
    <property type="entry name" value="ABC_NikE_OppD_transporters"/>
    <property type="match status" value="2"/>
</dbReference>
<evidence type="ECO:0000256" key="6">
    <source>
        <dbReference type="ARBA" id="ARBA00022741"/>
    </source>
</evidence>
<keyword evidence="8" id="KW-1278">Translocase</keyword>
<comment type="caution">
    <text evidence="11">The sequence shown here is derived from an EMBL/GenBank/DDBJ whole genome shotgun (WGS) entry which is preliminary data.</text>
</comment>
<dbReference type="InterPro" id="IPR050388">
    <property type="entry name" value="ABC_Ni/Peptide_Import"/>
</dbReference>
<protein>
    <submittedName>
        <fullName evidence="11">ABC transporter ATP-binding protein</fullName>
    </submittedName>
</protein>
<feature type="domain" description="ABC transporter" evidence="10">
    <location>
        <begin position="16"/>
        <end position="266"/>
    </location>
</feature>
<reference evidence="11 12" key="1">
    <citation type="submission" date="2021-06" db="EMBL/GenBank/DDBJ databases">
        <title>Nitratireductor porphyridii sp. nov., isolated from a small marine red alga, Porphyridium purpureum in South Korea.</title>
        <authorList>
            <person name="Kim K.H."/>
            <person name="Kristyanto S."/>
            <person name="Jeon C.O."/>
        </authorList>
    </citation>
    <scope>NUCLEOTIDE SEQUENCE [LARGE SCALE GENOMIC DNA]</scope>
    <source>
        <strain evidence="11 12">R6</strain>
    </source>
</reference>
<dbReference type="Proteomes" id="UP000777661">
    <property type="component" value="Unassembled WGS sequence"/>
</dbReference>
<keyword evidence="4" id="KW-1003">Cell membrane</keyword>
<dbReference type="PROSITE" id="PS00211">
    <property type="entry name" value="ABC_TRANSPORTER_1"/>
    <property type="match status" value="2"/>
</dbReference>
<dbReference type="Pfam" id="PF08352">
    <property type="entry name" value="oligo_HPY"/>
    <property type="match status" value="2"/>
</dbReference>
<dbReference type="InterPro" id="IPR003593">
    <property type="entry name" value="AAA+_ATPase"/>
</dbReference>
<keyword evidence="9" id="KW-0472">Membrane</keyword>
<keyword evidence="3" id="KW-0813">Transport</keyword>
<dbReference type="RefSeq" id="WP_223006115.1">
    <property type="nucleotide sequence ID" value="NZ_JAHSQO010000004.1"/>
</dbReference>
<dbReference type="SMART" id="SM00382">
    <property type="entry name" value="AAA"/>
    <property type="match status" value="2"/>
</dbReference>
<evidence type="ECO:0000256" key="4">
    <source>
        <dbReference type="ARBA" id="ARBA00022475"/>
    </source>
</evidence>
<keyword evidence="5" id="KW-0997">Cell inner membrane</keyword>
<evidence type="ECO:0000256" key="8">
    <source>
        <dbReference type="ARBA" id="ARBA00022967"/>
    </source>
</evidence>
<dbReference type="InterPro" id="IPR027417">
    <property type="entry name" value="P-loop_NTPase"/>
</dbReference>
<comment type="similarity">
    <text evidence="2">Belongs to the ABC transporter superfamily.</text>
</comment>
<evidence type="ECO:0000256" key="9">
    <source>
        <dbReference type="ARBA" id="ARBA00023136"/>
    </source>
</evidence>
<dbReference type="Gene3D" id="3.40.50.300">
    <property type="entry name" value="P-loop containing nucleotide triphosphate hydrolases"/>
    <property type="match status" value="2"/>
</dbReference>
<dbReference type="NCBIfam" id="NF008453">
    <property type="entry name" value="PRK11308.1"/>
    <property type="match status" value="2"/>
</dbReference>
<dbReference type="PANTHER" id="PTHR43297:SF14">
    <property type="entry name" value="ATPASE AAA-TYPE CORE DOMAIN-CONTAINING PROTEIN"/>
    <property type="match status" value="1"/>
</dbReference>